<evidence type="ECO:0000313" key="1">
    <source>
        <dbReference type="EMBL" id="MFC2925004.1"/>
    </source>
</evidence>
<dbReference type="EMBL" id="JBHRSV010000001">
    <property type="protein sequence ID" value="MFC2925004.1"/>
    <property type="molecule type" value="Genomic_DNA"/>
</dbReference>
<accession>A0ABV6ZU94</accession>
<reference evidence="2" key="1">
    <citation type="journal article" date="2019" name="Int. J. Syst. Evol. Microbiol.">
        <title>The Global Catalogue of Microorganisms (GCM) 10K type strain sequencing project: providing services to taxonomists for standard genome sequencing and annotation.</title>
        <authorList>
            <consortium name="The Broad Institute Genomics Platform"/>
            <consortium name="The Broad Institute Genome Sequencing Center for Infectious Disease"/>
            <person name="Wu L."/>
            <person name="Ma J."/>
        </authorList>
    </citation>
    <scope>NUCLEOTIDE SEQUENCE [LARGE SCALE GENOMIC DNA]</scope>
    <source>
        <strain evidence="2">KCTC 52487</strain>
    </source>
</reference>
<comment type="caution">
    <text evidence="1">The sequence shown here is derived from an EMBL/GenBank/DDBJ whole genome shotgun (WGS) entry which is preliminary data.</text>
</comment>
<evidence type="ECO:0000313" key="2">
    <source>
        <dbReference type="Proteomes" id="UP001595379"/>
    </source>
</evidence>
<proteinExistence type="predicted"/>
<keyword evidence="2" id="KW-1185">Reference proteome</keyword>
<name>A0ABV6ZU94_9PROT</name>
<protein>
    <submittedName>
        <fullName evidence="1">Uncharacterized protein</fullName>
    </submittedName>
</protein>
<sequence length="123" mass="13761">MSNRSADEIRRDALRVSLSVSEAVRRLNRMGHKISDSGLHTWAERRGYAIDTLLLRAPGADVPGDPCSRSGAERLAVAIKAYWRSRGHEVAVRIESGGWTKKLRSERFDVRSELVNGLPPRQP</sequence>
<gene>
    <name evidence="1" type="ORF">ACFOOR_02675</name>
</gene>
<organism evidence="1 2">
    <name type="scientific">Hyphobacterium vulgare</name>
    <dbReference type="NCBI Taxonomy" id="1736751"/>
    <lineage>
        <taxon>Bacteria</taxon>
        <taxon>Pseudomonadati</taxon>
        <taxon>Pseudomonadota</taxon>
        <taxon>Alphaproteobacteria</taxon>
        <taxon>Maricaulales</taxon>
        <taxon>Maricaulaceae</taxon>
        <taxon>Hyphobacterium</taxon>
    </lineage>
</organism>
<dbReference type="Proteomes" id="UP001595379">
    <property type="component" value="Unassembled WGS sequence"/>
</dbReference>
<dbReference type="RefSeq" id="WP_343163887.1">
    <property type="nucleotide sequence ID" value="NZ_JBHRSV010000001.1"/>
</dbReference>